<name>W6TZZ9_ECHGR</name>
<dbReference type="KEGG" id="egl:EGR_10816"/>
<proteinExistence type="predicted"/>
<dbReference type="GeneID" id="36346531"/>
<organism evidence="3 4">
    <name type="scientific">Echinococcus granulosus</name>
    <name type="common">Hydatid tapeworm</name>
    <dbReference type="NCBI Taxonomy" id="6210"/>
    <lineage>
        <taxon>Eukaryota</taxon>
        <taxon>Metazoa</taxon>
        <taxon>Spiralia</taxon>
        <taxon>Lophotrochozoa</taxon>
        <taxon>Platyhelminthes</taxon>
        <taxon>Cestoda</taxon>
        <taxon>Eucestoda</taxon>
        <taxon>Cyclophyllidea</taxon>
        <taxon>Taeniidae</taxon>
        <taxon>Echinococcus</taxon>
        <taxon>Echinococcus granulosus group</taxon>
    </lineage>
</organism>
<keyword evidence="4" id="KW-1185">Reference proteome</keyword>
<dbReference type="AlphaFoldDB" id="W6TZZ9"/>
<reference evidence="3 4" key="1">
    <citation type="journal article" date="2013" name="Nat. Genet.">
        <title>The genome of the hydatid tapeworm Echinococcus granulosus.</title>
        <authorList>
            <person name="Zheng H."/>
            <person name="Zhang W."/>
            <person name="Zhang L."/>
            <person name="Zhang Z."/>
            <person name="Li J."/>
            <person name="Lu G."/>
            <person name="Zhu Y."/>
            <person name="Wang Y."/>
            <person name="Huang Y."/>
            <person name="Liu J."/>
            <person name="Kang H."/>
            <person name="Chen J."/>
            <person name="Wang L."/>
            <person name="Chen A."/>
            <person name="Yu S."/>
            <person name="Gao Z."/>
            <person name="Jin L."/>
            <person name="Gu W."/>
            <person name="Wang Z."/>
            <person name="Zhao L."/>
            <person name="Shi B."/>
            <person name="Wen H."/>
            <person name="Lin R."/>
            <person name="Jones M.K."/>
            <person name="Brejova B."/>
            <person name="Vinar T."/>
            <person name="Zhao G."/>
            <person name="McManus D.P."/>
            <person name="Chen Z."/>
            <person name="Zhou Y."/>
            <person name="Wang S."/>
        </authorList>
    </citation>
    <scope>NUCLEOTIDE SEQUENCE [LARGE SCALE GENOMIC DNA]</scope>
</reference>
<evidence type="ECO:0000313" key="4">
    <source>
        <dbReference type="Proteomes" id="UP000019149"/>
    </source>
</evidence>
<evidence type="ECO:0000256" key="2">
    <source>
        <dbReference type="SAM" id="Phobius"/>
    </source>
</evidence>
<accession>W6TZZ9</accession>
<dbReference type="Proteomes" id="UP000019149">
    <property type="component" value="Unassembled WGS sequence"/>
</dbReference>
<comment type="caution">
    <text evidence="3">The sequence shown here is derived from an EMBL/GenBank/DDBJ whole genome shotgun (WGS) entry which is preliminary data.</text>
</comment>
<feature type="transmembrane region" description="Helical" evidence="2">
    <location>
        <begin position="252"/>
        <end position="275"/>
    </location>
</feature>
<evidence type="ECO:0000256" key="1">
    <source>
        <dbReference type="SAM" id="MobiDB-lite"/>
    </source>
</evidence>
<feature type="region of interest" description="Disordered" evidence="1">
    <location>
        <begin position="1"/>
        <end position="23"/>
    </location>
</feature>
<dbReference type="RefSeq" id="XP_024345524.1">
    <property type="nucleotide sequence ID" value="XM_024500065.1"/>
</dbReference>
<keyword evidence="2" id="KW-0812">Transmembrane</keyword>
<evidence type="ECO:0000313" key="3">
    <source>
        <dbReference type="EMBL" id="EUB54328.1"/>
    </source>
</evidence>
<keyword evidence="2" id="KW-1133">Transmembrane helix</keyword>
<protein>
    <submittedName>
        <fullName evidence="3">Uncharacterized protein</fullName>
    </submittedName>
</protein>
<dbReference type="CTD" id="36346531"/>
<gene>
    <name evidence="3" type="ORF">EGR_10816</name>
</gene>
<keyword evidence="2" id="KW-0472">Membrane</keyword>
<sequence>MERNTTKTCEGHNGNGEELVNTTSGIKEGPVLTKLFASPTLHSDHHSVETCGFETPQRALEIDAQIGPIKDGTRIIRGPINSSYTLQSVLPDVYKAVIINNRSFPITNGVRTTSYFTCTYIQGRCSKILYFFSMYFKVPVKFFALKDPFINYYSAAISCGGDTDRKNFGRFKLDYYYTTKGVRGLIPNPNQPFFIDALNMTEAKLTCTFNGTGTPICRFWFLISAATIVATKYVSPVYVLNASKPANYTDDYPEIVTFGLFLLFLLFSFSIFFSIEENGMEMSPGSLSHKMTCTTVPPGSGELFVIILCFFNCLKVCNSSLLSALAPKLPVFWPVVMCASINLSPKRYKQKVLEESVIFYLPINCRLLLYSILILQTKQQLAYISTYFDFRLSSYSYDI</sequence>
<feature type="transmembrane region" description="Helical" evidence="2">
    <location>
        <begin position="219"/>
        <end position="240"/>
    </location>
</feature>
<dbReference type="EMBL" id="APAU02000275">
    <property type="protein sequence ID" value="EUB54328.1"/>
    <property type="molecule type" value="Genomic_DNA"/>
</dbReference>